<dbReference type="Gene3D" id="4.10.400.10">
    <property type="entry name" value="Low-density Lipoprotein Receptor"/>
    <property type="match status" value="2"/>
</dbReference>
<evidence type="ECO:0000256" key="7">
    <source>
        <dbReference type="ARBA" id="ARBA00023157"/>
    </source>
</evidence>
<keyword evidence="6" id="KW-0472">Membrane</keyword>
<dbReference type="PRINTS" id="PR00261">
    <property type="entry name" value="LDLRECEPTOR"/>
</dbReference>
<dbReference type="EMBL" id="CAACVG010009558">
    <property type="protein sequence ID" value="VEN53550.1"/>
    <property type="molecule type" value="Genomic_DNA"/>
</dbReference>
<dbReference type="PANTHER" id="PTHR24270">
    <property type="entry name" value="LOW-DENSITY LIPOPROTEIN RECEPTOR-RELATED"/>
    <property type="match status" value="1"/>
</dbReference>
<gene>
    <name evidence="9" type="ORF">CALMAC_LOCUS13325</name>
</gene>
<dbReference type="PROSITE" id="PS01209">
    <property type="entry name" value="LDLRA_1"/>
    <property type="match status" value="1"/>
</dbReference>
<organism evidence="9 10">
    <name type="scientific">Callosobruchus maculatus</name>
    <name type="common">Southern cowpea weevil</name>
    <name type="synonym">Pulse bruchid</name>
    <dbReference type="NCBI Taxonomy" id="64391"/>
    <lineage>
        <taxon>Eukaryota</taxon>
        <taxon>Metazoa</taxon>
        <taxon>Ecdysozoa</taxon>
        <taxon>Arthropoda</taxon>
        <taxon>Hexapoda</taxon>
        <taxon>Insecta</taxon>
        <taxon>Pterygota</taxon>
        <taxon>Neoptera</taxon>
        <taxon>Endopterygota</taxon>
        <taxon>Coleoptera</taxon>
        <taxon>Polyphaga</taxon>
        <taxon>Cucujiformia</taxon>
        <taxon>Chrysomeloidea</taxon>
        <taxon>Chrysomelidae</taxon>
        <taxon>Bruchinae</taxon>
        <taxon>Bruchini</taxon>
        <taxon>Callosobruchus</taxon>
    </lineage>
</organism>
<evidence type="ECO:0000256" key="6">
    <source>
        <dbReference type="ARBA" id="ARBA00023136"/>
    </source>
</evidence>
<evidence type="ECO:0000256" key="2">
    <source>
        <dbReference type="ARBA" id="ARBA00004308"/>
    </source>
</evidence>
<name>A0A653D074_CALMS</name>
<feature type="disulfide bond" evidence="8">
    <location>
        <begin position="10"/>
        <end position="22"/>
    </location>
</feature>
<dbReference type="Pfam" id="PF00057">
    <property type="entry name" value="Ldl_recept_a"/>
    <property type="match status" value="2"/>
</dbReference>
<dbReference type="CDD" id="cd00112">
    <property type="entry name" value="LDLa"/>
    <property type="match status" value="2"/>
</dbReference>
<feature type="disulfide bond" evidence="8">
    <location>
        <begin position="17"/>
        <end position="35"/>
    </location>
</feature>
<evidence type="ECO:0000313" key="10">
    <source>
        <dbReference type="Proteomes" id="UP000410492"/>
    </source>
</evidence>
<comment type="subcellular location">
    <subcellularLocation>
        <location evidence="2">Endomembrane system</location>
    </subcellularLocation>
    <subcellularLocation>
        <location evidence="1">Membrane</location>
        <topology evidence="1">Single-pass membrane protein</topology>
    </subcellularLocation>
</comment>
<dbReference type="GO" id="GO:0012505">
    <property type="term" value="C:endomembrane system"/>
    <property type="evidence" value="ECO:0007669"/>
    <property type="project" value="UniProtKB-SubCell"/>
</dbReference>
<dbReference type="PANTHER" id="PTHR24270:SF62">
    <property type="entry name" value="LOW-DENSITY LIPOPROTEIN RECEPTOR-RELATED PROTEIN 2"/>
    <property type="match status" value="1"/>
</dbReference>
<sequence length="145" mass="16124">VSGDPSGVVCPFGSFRCPEGKCIPSLWVCNYQKDCEKGEDEFQSCPPPECEPGQLTCRQYIWNKTYCFPPHYRCDMTVDCIDGSDETECSDNVDCWMEIQHGKGPWAPPVSGIVPLGSTLTLVVAINDYRGYLAKTDYQSPPTQP</sequence>
<evidence type="ECO:0000256" key="4">
    <source>
        <dbReference type="ARBA" id="ARBA00022737"/>
    </source>
</evidence>
<dbReference type="GO" id="GO:0016192">
    <property type="term" value="P:vesicle-mediated transport"/>
    <property type="evidence" value="ECO:0007669"/>
    <property type="project" value="UniProtKB-ARBA"/>
</dbReference>
<dbReference type="PROSITE" id="PS50068">
    <property type="entry name" value="LDLRA_2"/>
    <property type="match status" value="2"/>
</dbReference>
<dbReference type="GO" id="GO:0005886">
    <property type="term" value="C:plasma membrane"/>
    <property type="evidence" value="ECO:0007669"/>
    <property type="project" value="TreeGrafter"/>
</dbReference>
<accession>A0A653D074</accession>
<evidence type="ECO:0000256" key="1">
    <source>
        <dbReference type="ARBA" id="ARBA00004167"/>
    </source>
</evidence>
<evidence type="ECO:0000256" key="8">
    <source>
        <dbReference type="PROSITE-ProRule" id="PRU00124"/>
    </source>
</evidence>
<keyword evidence="5" id="KW-1133">Transmembrane helix</keyword>
<feature type="disulfide bond" evidence="8">
    <location>
        <begin position="74"/>
        <end position="89"/>
    </location>
</feature>
<keyword evidence="4" id="KW-0677">Repeat</keyword>
<dbReference type="InterPro" id="IPR036055">
    <property type="entry name" value="LDL_receptor-like_sf"/>
</dbReference>
<dbReference type="OrthoDB" id="19606at2759"/>
<feature type="non-terminal residue" evidence="9">
    <location>
        <position position="1"/>
    </location>
</feature>
<reference evidence="9 10" key="1">
    <citation type="submission" date="2019-01" db="EMBL/GenBank/DDBJ databases">
        <authorList>
            <person name="Sayadi A."/>
        </authorList>
    </citation>
    <scope>NUCLEOTIDE SEQUENCE [LARGE SCALE GENOMIC DNA]</scope>
</reference>
<keyword evidence="10" id="KW-1185">Reference proteome</keyword>
<dbReference type="AlphaFoldDB" id="A0A653D074"/>
<dbReference type="InterPro" id="IPR002172">
    <property type="entry name" value="LDrepeatLR_classA_rpt"/>
</dbReference>
<proteinExistence type="predicted"/>
<comment type="caution">
    <text evidence="8">Lacks conserved residue(s) required for the propagation of feature annotation.</text>
</comment>
<keyword evidence="7 8" id="KW-1015">Disulfide bond</keyword>
<evidence type="ECO:0000313" key="9">
    <source>
        <dbReference type="EMBL" id="VEN53550.1"/>
    </source>
</evidence>
<evidence type="ECO:0000256" key="5">
    <source>
        <dbReference type="ARBA" id="ARBA00022989"/>
    </source>
</evidence>
<dbReference type="Proteomes" id="UP000410492">
    <property type="component" value="Unassembled WGS sequence"/>
</dbReference>
<keyword evidence="3" id="KW-0812">Transmembrane</keyword>
<evidence type="ECO:0000256" key="3">
    <source>
        <dbReference type="ARBA" id="ARBA00022692"/>
    </source>
</evidence>
<dbReference type="SUPFAM" id="SSF57424">
    <property type="entry name" value="LDL receptor-like module"/>
    <property type="match status" value="2"/>
</dbReference>
<dbReference type="SMART" id="SM00192">
    <property type="entry name" value="LDLa"/>
    <property type="match status" value="2"/>
</dbReference>
<dbReference type="InterPro" id="IPR050685">
    <property type="entry name" value="LDLR"/>
</dbReference>
<protein>
    <submittedName>
        <fullName evidence="9">Uncharacterized protein</fullName>
    </submittedName>
</protein>
<dbReference type="InterPro" id="IPR023415">
    <property type="entry name" value="LDLR_class-A_CS"/>
</dbReference>